<accession>A0A1H7ME97</accession>
<dbReference type="Gene3D" id="1.10.10.1100">
    <property type="entry name" value="BFD-like [2Fe-2S]-binding domain"/>
    <property type="match status" value="1"/>
</dbReference>
<dbReference type="STRING" id="1036779.SAMN04515666_102813"/>
<proteinExistence type="predicted"/>
<evidence type="ECO:0000313" key="4">
    <source>
        <dbReference type="EMBL" id="SEL09035.1"/>
    </source>
</evidence>
<dbReference type="OrthoDB" id="9801699at2"/>
<dbReference type="SUPFAM" id="SSF51905">
    <property type="entry name" value="FAD/NAD(P)-binding domain"/>
    <property type="match status" value="1"/>
</dbReference>
<dbReference type="Pfam" id="PF07992">
    <property type="entry name" value="Pyr_redox_2"/>
    <property type="match status" value="1"/>
</dbReference>
<evidence type="ECO:0000313" key="5">
    <source>
        <dbReference type="Proteomes" id="UP000199664"/>
    </source>
</evidence>
<feature type="domain" description="FAD/NAD(P)-binding" evidence="2">
    <location>
        <begin position="6"/>
        <end position="303"/>
    </location>
</feature>
<dbReference type="InterPro" id="IPR041854">
    <property type="entry name" value="BFD-like_2Fe2S-bd_dom_sf"/>
</dbReference>
<name>A0A1H7ME97_9HYPH</name>
<evidence type="ECO:0000256" key="1">
    <source>
        <dbReference type="ARBA" id="ARBA00023002"/>
    </source>
</evidence>
<reference evidence="5" key="1">
    <citation type="submission" date="2016-10" db="EMBL/GenBank/DDBJ databases">
        <authorList>
            <person name="Varghese N."/>
            <person name="Submissions S."/>
        </authorList>
    </citation>
    <scope>NUCLEOTIDE SEQUENCE [LARGE SCALE GENOMIC DNA]</scope>
    <source>
        <strain evidence="5">LMG 26383,CCUG 61248,R- 45681</strain>
    </source>
</reference>
<dbReference type="GO" id="GO:0016491">
    <property type="term" value="F:oxidoreductase activity"/>
    <property type="evidence" value="ECO:0007669"/>
    <property type="project" value="UniProtKB-KW"/>
</dbReference>
<dbReference type="PANTHER" id="PTHR42949">
    <property type="entry name" value="ANAEROBIC GLYCEROL-3-PHOSPHATE DEHYDROGENASE SUBUNIT B"/>
    <property type="match status" value="1"/>
</dbReference>
<dbReference type="InterPro" id="IPR041117">
    <property type="entry name" value="SoxA_A3"/>
</dbReference>
<dbReference type="PRINTS" id="PR00469">
    <property type="entry name" value="PNDRDTASEII"/>
</dbReference>
<dbReference type="InterPro" id="IPR023753">
    <property type="entry name" value="FAD/NAD-binding_dom"/>
</dbReference>
<dbReference type="AlphaFoldDB" id="A0A1H7ME97"/>
<evidence type="ECO:0000259" key="3">
    <source>
        <dbReference type="Pfam" id="PF17806"/>
    </source>
</evidence>
<evidence type="ECO:0000259" key="2">
    <source>
        <dbReference type="Pfam" id="PF07992"/>
    </source>
</evidence>
<dbReference type="PANTHER" id="PTHR42949:SF3">
    <property type="entry name" value="ANAEROBIC GLYCEROL-3-PHOSPHATE DEHYDROGENASE SUBUNIT B"/>
    <property type="match status" value="1"/>
</dbReference>
<dbReference type="CDD" id="cd19946">
    <property type="entry name" value="GlpA-like_Fer2_BFD-like"/>
    <property type="match status" value="1"/>
</dbReference>
<dbReference type="Pfam" id="PF17806">
    <property type="entry name" value="SO_alpha_A3"/>
    <property type="match status" value="1"/>
</dbReference>
<feature type="domain" description="SoxA A3" evidence="3">
    <location>
        <begin position="380"/>
        <end position="455"/>
    </location>
</feature>
<dbReference type="Gene3D" id="3.50.50.60">
    <property type="entry name" value="FAD/NAD(P)-binding domain"/>
    <property type="match status" value="2"/>
</dbReference>
<gene>
    <name evidence="4" type="ORF">SAMN04515666_102813</name>
</gene>
<dbReference type="PIRSF" id="PIRSF037495">
    <property type="entry name" value="Opine_OX_OoxA/HcnB"/>
    <property type="match status" value="1"/>
</dbReference>
<dbReference type="EMBL" id="FOAN01000002">
    <property type="protein sequence ID" value="SEL09035.1"/>
    <property type="molecule type" value="Genomic_DNA"/>
</dbReference>
<sequence length="464" mass="48429">MSGTVDLAIIGAGPAGMAAAITARRHGLSVAVIDEQPAPGGQVFRAVTEPAPLPAAVLGRDYHAGRPLAERFLACGADYRPGSLVWQEEKGTLDLSGQDGPRSLQAQRILVAGGAMERAFPVPGWTLPGVMAAGAAQILLKTAASAAPGAVFAGSGPLIYLVVAQYARAGVPVAALLDTTPRGARLKALRHLPGALTAPSYLRKGLGLLAEIRRAGIKVVRHVEALRIEGESAVRSISWQAGGERGEIATATVFLHQGVIPNVNLAMALGCRHVFDESQRCWRPERDRWGRSSRDDILIAGDAGGILGAACAELTGEIAALAICADLGRLSQEAAERAAAPAFARLRRESAIRPFLEALYRPAPQFLAPGDDDTLLCRCEEVTRGAIAAAVGEQCQGPNQLKAFTRAGMGPCQGRMCGHSVTEAMAALTGRSPAEIGYLRIRMPVKPVTLGDIAGPIEQGRNAA</sequence>
<dbReference type="Proteomes" id="UP000199664">
    <property type="component" value="Unassembled WGS sequence"/>
</dbReference>
<dbReference type="RefSeq" id="WP_091832245.1">
    <property type="nucleotide sequence ID" value="NZ_FOAN01000002.1"/>
</dbReference>
<protein>
    <submittedName>
        <fullName evidence="4">NADPH-dependent 2,4-dienoyl-CoA reductase, sulfur reductase</fullName>
    </submittedName>
</protein>
<keyword evidence="1" id="KW-0560">Oxidoreductase</keyword>
<dbReference type="InterPro" id="IPR051691">
    <property type="entry name" value="Metab_Enz_Cyan_OpOx_G3PDH"/>
</dbReference>
<keyword evidence="5" id="KW-1185">Reference proteome</keyword>
<dbReference type="InterPro" id="IPR036188">
    <property type="entry name" value="FAD/NAD-bd_sf"/>
</dbReference>
<dbReference type="PRINTS" id="PR00368">
    <property type="entry name" value="FADPNR"/>
</dbReference>
<dbReference type="InterPro" id="IPR017224">
    <property type="entry name" value="Opine_Oxase_asu/HCN_bsu"/>
</dbReference>
<organism evidence="4 5">
    <name type="scientific">Bosea lupini</name>
    <dbReference type="NCBI Taxonomy" id="1036779"/>
    <lineage>
        <taxon>Bacteria</taxon>
        <taxon>Pseudomonadati</taxon>
        <taxon>Pseudomonadota</taxon>
        <taxon>Alphaproteobacteria</taxon>
        <taxon>Hyphomicrobiales</taxon>
        <taxon>Boseaceae</taxon>
        <taxon>Bosea</taxon>
    </lineage>
</organism>